<comment type="caution">
    <text evidence="1">The sequence shown here is derived from an EMBL/GenBank/DDBJ whole genome shotgun (WGS) entry which is preliminary data.</text>
</comment>
<dbReference type="AlphaFoldDB" id="A0A1R1X9Z6"/>
<name>A0A1R1X9Z6_9FUNG</name>
<protein>
    <submittedName>
        <fullName evidence="1">Uncharacterized protein</fullName>
    </submittedName>
</protein>
<gene>
    <name evidence="1" type="ORF">AYI69_g9821</name>
</gene>
<dbReference type="EMBL" id="LSSM01006053">
    <property type="protein sequence ID" value="OMJ11457.1"/>
    <property type="molecule type" value="Genomic_DNA"/>
</dbReference>
<reference evidence="2" key="1">
    <citation type="submission" date="2017-01" db="EMBL/GenBank/DDBJ databases">
        <authorList>
            <person name="Wang Y."/>
            <person name="White M."/>
            <person name="Kvist S."/>
            <person name="Moncalvo J.-M."/>
        </authorList>
    </citation>
    <scope>NUCLEOTIDE SEQUENCE [LARGE SCALE GENOMIC DNA]</scope>
    <source>
        <strain evidence="2">ID-206-W2</strain>
    </source>
</reference>
<dbReference type="Proteomes" id="UP000187429">
    <property type="component" value="Unassembled WGS sequence"/>
</dbReference>
<accession>A0A1R1X9Z6</accession>
<organism evidence="1 2">
    <name type="scientific">Smittium culicis</name>
    <dbReference type="NCBI Taxonomy" id="133412"/>
    <lineage>
        <taxon>Eukaryota</taxon>
        <taxon>Fungi</taxon>
        <taxon>Fungi incertae sedis</taxon>
        <taxon>Zoopagomycota</taxon>
        <taxon>Kickxellomycotina</taxon>
        <taxon>Harpellomycetes</taxon>
        <taxon>Harpellales</taxon>
        <taxon>Legeriomycetaceae</taxon>
        <taxon>Smittium</taxon>
    </lineage>
</organism>
<proteinExistence type="predicted"/>
<sequence length="1059" mass="122637">MSPSSETNSCLSLIDSTSIQEEYQGVDATYNYKDFNEPLFSLPENISDESDQEASGIFISEDILLNKKENILNGFIDSTLVTWPSFFDNEGIVGFKNHELVNFENNCKTYTRRNFVRKTEMYDDLEYGENSNSYSSIVDKVVNSYKPQENIKCKTFYKIDYNESPGLDDFKNAFSNSQKELNGYAGTISKKDDNFLHKTRKINVGYHQPDYLNSFIVGKPFPSDIAFENNSPEKIIEDIFFTVQYKNFESKNIGFEDKDKEFSSNTELYKDISSSNSCGEFKCGKPTGLRENCTDINDLGHFFLKSTKVLPETKGLFVNRIDQTGKFKHNSNFEVCKRDFNKDIRDYKNSQAPIKNYAAFNSKFQKYSDSFKHMRIKKVDSYLSSCLFDDERLSIERDSTRYEEGDSLKKFEAYGIKKSFTVDINHKNEFNNINHERKIKGCIVNEIFPSGICKNNVEIPAALNNSLHIQETASCNKKNDRNVVRFCVTDQSIDFMTCKSLDSKDLLCILYQNLSRINSSYKKFHSKRVKINKKLISVEIKGMCFKKVAEIYNESSILKNKLFKNIQKCFHGNLPEYTSENTIHSDTSIRPMNKEKNESSPSRFELKDYDNFIKNLKETPCKCYMKNNAFFEPSALLLPMFIESLKNLDVFSKDRNYKNNEYESDKKKCNKSFFETINEYNENNFLFKSVPLLDKIKSHNKIHCLRDTVTNRDYLGKNLVHVVTSSSDLENSVVAYLFTDIKKTDISCKIQYSRGGDFVEANENFHEDIRKYNTKPKELELTHLNTFLNFETPICDKESPFPIENRVNRVKNPTKHTLNALSTEVFNKSKRDLNSLIYLNSSFNDSIDMLVKIAPELSFNVKSVLNNGIPFVDALSEVMRLKTKSKITGNDQLSFILPEKKDRCSIQLVLDDCNEDLPKVNMIKWVKINSNTLYKNVHHCNKILVFCSPEIIPQSHFKKFENMEYSEYLSLADEFSKGNSSNNVYYPLPVIFTDLSKDFYNITVFENPVYTNYMYIKVLGSKIMDPSSKHIKKTPEFILFSNYNGTSRLPEIRFGGYAK</sequence>
<evidence type="ECO:0000313" key="1">
    <source>
        <dbReference type="EMBL" id="OMJ11457.1"/>
    </source>
</evidence>
<keyword evidence="2" id="KW-1185">Reference proteome</keyword>
<evidence type="ECO:0000313" key="2">
    <source>
        <dbReference type="Proteomes" id="UP000187429"/>
    </source>
</evidence>